<dbReference type="Pfam" id="PF00392">
    <property type="entry name" value="GntR"/>
    <property type="match status" value="1"/>
</dbReference>
<dbReference type="InterPro" id="IPR036388">
    <property type="entry name" value="WH-like_DNA-bd_sf"/>
</dbReference>
<name>A0ABY6FYM1_9MICO</name>
<dbReference type="Proteomes" id="UP001164305">
    <property type="component" value="Chromosome"/>
</dbReference>
<evidence type="ECO:0000256" key="2">
    <source>
        <dbReference type="ARBA" id="ARBA00023125"/>
    </source>
</evidence>
<dbReference type="InterPro" id="IPR008920">
    <property type="entry name" value="TF_FadR/GntR_C"/>
</dbReference>
<accession>A0ABY6FYM1</accession>
<keyword evidence="2" id="KW-0238">DNA-binding</keyword>
<keyword evidence="1" id="KW-0805">Transcription regulation</keyword>
<keyword evidence="3" id="KW-0804">Transcription</keyword>
<dbReference type="Gene3D" id="1.20.120.530">
    <property type="entry name" value="GntR ligand-binding domain-like"/>
    <property type="match status" value="1"/>
</dbReference>
<dbReference type="EMBL" id="CP107020">
    <property type="protein sequence ID" value="UYG16038.1"/>
    <property type="molecule type" value="Genomic_DNA"/>
</dbReference>
<dbReference type="RefSeq" id="WP_263593251.1">
    <property type="nucleotide sequence ID" value="NZ_CP107020.1"/>
</dbReference>
<dbReference type="InterPro" id="IPR036390">
    <property type="entry name" value="WH_DNA-bd_sf"/>
</dbReference>
<dbReference type="PANTHER" id="PTHR43537:SF5">
    <property type="entry name" value="UXU OPERON TRANSCRIPTIONAL REGULATOR"/>
    <property type="match status" value="1"/>
</dbReference>
<sequence>MSDIGQSLAGRAYRELWQRIVHLDYPPLTPLHEKALSQELGMGLSPVRQALRRLEYDGLVMILPRRGTLTTEVGLHSLQWELEIREELEGFATALAARRGSRREHEELLRHIATMDELASHESDLPTLMRFTDADSAFHRMIYRQTRNDSLIVDLERHFAHALRIWNYCHRSQSIDRPSFTLDAYDMGSYRDVALAVNDRDAEAAREAMRDHVRRDTTAALALLRDLDAG</sequence>
<feature type="domain" description="HTH gntR-type" evidence="4">
    <location>
        <begin position="6"/>
        <end position="73"/>
    </location>
</feature>
<protein>
    <submittedName>
        <fullName evidence="5">GntR family transcriptional regulator</fullName>
    </submittedName>
</protein>
<dbReference type="SMART" id="SM00895">
    <property type="entry name" value="FCD"/>
    <property type="match status" value="1"/>
</dbReference>
<dbReference type="SUPFAM" id="SSF46785">
    <property type="entry name" value="Winged helix' DNA-binding domain"/>
    <property type="match status" value="1"/>
</dbReference>
<dbReference type="InterPro" id="IPR011711">
    <property type="entry name" value="GntR_C"/>
</dbReference>
<organism evidence="5 6">
    <name type="scientific">Brachybacterium huguangmaarense</name>
    <dbReference type="NCBI Taxonomy" id="1652028"/>
    <lineage>
        <taxon>Bacteria</taxon>
        <taxon>Bacillati</taxon>
        <taxon>Actinomycetota</taxon>
        <taxon>Actinomycetes</taxon>
        <taxon>Micrococcales</taxon>
        <taxon>Dermabacteraceae</taxon>
        <taxon>Brachybacterium</taxon>
    </lineage>
</organism>
<keyword evidence="6" id="KW-1185">Reference proteome</keyword>
<evidence type="ECO:0000313" key="6">
    <source>
        <dbReference type="Proteomes" id="UP001164305"/>
    </source>
</evidence>
<dbReference type="PROSITE" id="PS50949">
    <property type="entry name" value="HTH_GNTR"/>
    <property type="match status" value="1"/>
</dbReference>
<evidence type="ECO:0000259" key="4">
    <source>
        <dbReference type="PROSITE" id="PS50949"/>
    </source>
</evidence>
<dbReference type="SMART" id="SM00345">
    <property type="entry name" value="HTH_GNTR"/>
    <property type="match status" value="1"/>
</dbReference>
<evidence type="ECO:0000256" key="1">
    <source>
        <dbReference type="ARBA" id="ARBA00023015"/>
    </source>
</evidence>
<dbReference type="Pfam" id="PF07729">
    <property type="entry name" value="FCD"/>
    <property type="match status" value="1"/>
</dbReference>
<evidence type="ECO:0000313" key="5">
    <source>
        <dbReference type="EMBL" id="UYG16038.1"/>
    </source>
</evidence>
<proteinExistence type="predicted"/>
<gene>
    <name evidence="5" type="ORF">BRM3_10385</name>
</gene>
<evidence type="ECO:0000256" key="3">
    <source>
        <dbReference type="ARBA" id="ARBA00023163"/>
    </source>
</evidence>
<dbReference type="PANTHER" id="PTHR43537">
    <property type="entry name" value="TRANSCRIPTIONAL REGULATOR, GNTR FAMILY"/>
    <property type="match status" value="1"/>
</dbReference>
<dbReference type="Gene3D" id="1.10.10.10">
    <property type="entry name" value="Winged helix-like DNA-binding domain superfamily/Winged helix DNA-binding domain"/>
    <property type="match status" value="1"/>
</dbReference>
<reference evidence="5" key="1">
    <citation type="submission" date="2022-10" db="EMBL/GenBank/DDBJ databases">
        <title>Whole-Genome Sequencing of Brachybacterium huguangmaarense BRM-3, Isolated from Betula schmidtii.</title>
        <authorList>
            <person name="Haam D."/>
        </authorList>
    </citation>
    <scope>NUCLEOTIDE SEQUENCE</scope>
    <source>
        <strain evidence="5">BRM-3</strain>
    </source>
</reference>
<dbReference type="SUPFAM" id="SSF48008">
    <property type="entry name" value="GntR ligand-binding domain-like"/>
    <property type="match status" value="1"/>
</dbReference>
<dbReference type="InterPro" id="IPR000524">
    <property type="entry name" value="Tscrpt_reg_HTH_GntR"/>
</dbReference>